<dbReference type="GeneID" id="81404292"/>
<dbReference type="AlphaFoldDB" id="A0A9W9H053"/>
<comment type="caution">
    <text evidence="2">The sequence shown here is derived from an EMBL/GenBank/DDBJ whole genome shotgun (WGS) entry which is preliminary data.</text>
</comment>
<accession>A0A9W9H053</accession>
<dbReference type="RefSeq" id="XP_056522072.1">
    <property type="nucleotide sequence ID" value="XM_056665122.1"/>
</dbReference>
<feature type="compositionally biased region" description="Basic and acidic residues" evidence="1">
    <location>
        <begin position="136"/>
        <end position="149"/>
    </location>
</feature>
<keyword evidence="3" id="KW-1185">Reference proteome</keyword>
<evidence type="ECO:0000313" key="3">
    <source>
        <dbReference type="Proteomes" id="UP001149079"/>
    </source>
</evidence>
<name>A0A9W9H053_9EURO</name>
<dbReference type="EMBL" id="JAPQKL010000004">
    <property type="protein sequence ID" value="KAJ5135100.1"/>
    <property type="molecule type" value="Genomic_DNA"/>
</dbReference>
<proteinExistence type="predicted"/>
<protein>
    <submittedName>
        <fullName evidence="2">Uncharacterized protein</fullName>
    </submittedName>
</protein>
<dbReference type="Proteomes" id="UP001149079">
    <property type="component" value="Unassembled WGS sequence"/>
</dbReference>
<feature type="region of interest" description="Disordered" evidence="1">
    <location>
        <begin position="129"/>
        <end position="175"/>
    </location>
</feature>
<dbReference type="Gene3D" id="6.10.250.2790">
    <property type="match status" value="1"/>
</dbReference>
<dbReference type="OrthoDB" id="5413829at2759"/>
<sequence>MASQTHSSPARAGIKPSNQPAAPNFADPNFDPADFLNESLSPLTVASSQPNASRAPGAVSLTELSAQVQSLLSQVSAQNIRLSSTLSQLTDEILRSGGRLAYEVEVLRGETIGLSETLTEVLRDDIANFVPEPSPEDAHKTEQAEKDAPTNEDEEPSTTEEKKASTAPTDPEYITNLRTLNQVRSRLEDVVQTFGDAMAWPLPPSEISFSSSFISVSGPDLGPDGQDREEKGQEMMKKLRTEVTELLDSEGGGRAGLDAANRRVEALRTLATVWNSSAEEKARNRFVDSLAKIVDDRRRSLDQQQTVADQGQRGQSRSRPEGRRDSDSGAPAGGLFRNLQRLREEIYLE</sequence>
<feature type="region of interest" description="Disordered" evidence="1">
    <location>
        <begin position="297"/>
        <end position="335"/>
    </location>
</feature>
<gene>
    <name evidence="2" type="ORF">N7515_004378</name>
</gene>
<feature type="compositionally biased region" description="Polar residues" evidence="1">
    <location>
        <begin position="302"/>
        <end position="317"/>
    </location>
</feature>
<evidence type="ECO:0000313" key="2">
    <source>
        <dbReference type="EMBL" id="KAJ5135100.1"/>
    </source>
</evidence>
<reference evidence="2" key="1">
    <citation type="submission" date="2022-11" db="EMBL/GenBank/DDBJ databases">
        <authorList>
            <person name="Petersen C."/>
        </authorList>
    </citation>
    <scope>NUCLEOTIDE SEQUENCE</scope>
    <source>
        <strain evidence="2">IBT 22155</strain>
    </source>
</reference>
<organism evidence="2 3">
    <name type="scientific">Penicillium bovifimosum</name>
    <dbReference type="NCBI Taxonomy" id="126998"/>
    <lineage>
        <taxon>Eukaryota</taxon>
        <taxon>Fungi</taxon>
        <taxon>Dikarya</taxon>
        <taxon>Ascomycota</taxon>
        <taxon>Pezizomycotina</taxon>
        <taxon>Eurotiomycetes</taxon>
        <taxon>Eurotiomycetidae</taxon>
        <taxon>Eurotiales</taxon>
        <taxon>Aspergillaceae</taxon>
        <taxon>Penicillium</taxon>
    </lineage>
</organism>
<reference evidence="2" key="2">
    <citation type="journal article" date="2023" name="IMA Fungus">
        <title>Comparative genomic study of the Penicillium genus elucidates a diverse pangenome and 15 lateral gene transfer events.</title>
        <authorList>
            <person name="Petersen C."/>
            <person name="Sorensen T."/>
            <person name="Nielsen M.R."/>
            <person name="Sondergaard T.E."/>
            <person name="Sorensen J.L."/>
            <person name="Fitzpatrick D.A."/>
            <person name="Frisvad J.C."/>
            <person name="Nielsen K.L."/>
        </authorList>
    </citation>
    <scope>NUCLEOTIDE SEQUENCE</scope>
    <source>
        <strain evidence="2">IBT 22155</strain>
    </source>
</reference>
<feature type="region of interest" description="Disordered" evidence="1">
    <location>
        <begin position="1"/>
        <end position="33"/>
    </location>
</feature>
<evidence type="ECO:0000256" key="1">
    <source>
        <dbReference type="SAM" id="MobiDB-lite"/>
    </source>
</evidence>
<feature type="compositionally biased region" description="Basic and acidic residues" evidence="1">
    <location>
        <begin position="318"/>
        <end position="327"/>
    </location>
</feature>